<evidence type="ECO:0000256" key="4">
    <source>
        <dbReference type="ARBA" id="ARBA00029440"/>
    </source>
</evidence>
<accession>A0ABT4GM50</accession>
<proteinExistence type="predicted"/>
<feature type="domain" description="FAD/NAD(P)-binding" evidence="5">
    <location>
        <begin position="403"/>
        <end position="476"/>
    </location>
</feature>
<feature type="domain" description="Dihydroprymidine dehydrogenase" evidence="6">
    <location>
        <begin position="25"/>
        <end position="139"/>
    </location>
</feature>
<gene>
    <name evidence="7" type="ORF">M5X19_31180</name>
</gene>
<dbReference type="SUPFAM" id="SSF51971">
    <property type="entry name" value="Nucleotide-binding domain"/>
    <property type="match status" value="1"/>
</dbReference>
<reference evidence="7 8" key="1">
    <citation type="submission" date="2022-05" db="EMBL/GenBank/DDBJ databases">
        <title>Genome Sequencing of Bee-Associated Microbes.</title>
        <authorList>
            <person name="Dunlap C."/>
        </authorList>
    </citation>
    <scope>NUCLEOTIDE SEQUENCE [LARGE SCALE GENOMIC DNA]</scope>
    <source>
        <strain evidence="7 8">NRRL B-14421</strain>
    </source>
</reference>
<dbReference type="InterPro" id="IPR006005">
    <property type="entry name" value="Glut_synth_ssu1"/>
</dbReference>
<dbReference type="PRINTS" id="PR00419">
    <property type="entry name" value="ADXRDTASE"/>
</dbReference>
<name>A0ABT4GM50_9BACL</name>
<evidence type="ECO:0000313" key="7">
    <source>
        <dbReference type="EMBL" id="MCY9697289.1"/>
    </source>
</evidence>
<dbReference type="EMBL" id="JAMDMX010000135">
    <property type="protein sequence ID" value="MCY9697289.1"/>
    <property type="molecule type" value="Genomic_DNA"/>
</dbReference>
<dbReference type="Gene3D" id="3.50.50.60">
    <property type="entry name" value="FAD/NAD(P)-binding domain"/>
    <property type="match status" value="2"/>
</dbReference>
<evidence type="ECO:0000256" key="1">
    <source>
        <dbReference type="ARBA" id="ARBA00022605"/>
    </source>
</evidence>
<evidence type="ECO:0000259" key="5">
    <source>
        <dbReference type="Pfam" id="PF07992"/>
    </source>
</evidence>
<evidence type="ECO:0000256" key="2">
    <source>
        <dbReference type="ARBA" id="ARBA00023002"/>
    </source>
</evidence>
<dbReference type="Proteomes" id="UP001527099">
    <property type="component" value="Unassembled WGS sequence"/>
</dbReference>
<dbReference type="InterPro" id="IPR023753">
    <property type="entry name" value="FAD/NAD-binding_dom"/>
</dbReference>
<dbReference type="PANTHER" id="PTHR43100">
    <property type="entry name" value="GLUTAMATE SYNTHASE [NADPH] SMALL CHAIN"/>
    <property type="match status" value="1"/>
</dbReference>
<dbReference type="InterPro" id="IPR036188">
    <property type="entry name" value="FAD/NAD-bd_sf"/>
</dbReference>
<comment type="caution">
    <text evidence="7">The sequence shown here is derived from an EMBL/GenBank/DDBJ whole genome shotgun (WGS) entry which is preliminary data.</text>
</comment>
<dbReference type="SUPFAM" id="SSF46548">
    <property type="entry name" value="alpha-helical ferredoxin"/>
    <property type="match status" value="1"/>
</dbReference>
<dbReference type="InterPro" id="IPR028261">
    <property type="entry name" value="DPD_II"/>
</dbReference>
<dbReference type="NCBIfam" id="TIGR01317">
    <property type="entry name" value="GOGAT_sm_gam"/>
    <property type="match status" value="1"/>
</dbReference>
<dbReference type="Pfam" id="PF14691">
    <property type="entry name" value="Fer4_20"/>
    <property type="match status" value="1"/>
</dbReference>
<keyword evidence="1" id="KW-0028">Amino-acid biosynthesis</keyword>
<dbReference type="InterPro" id="IPR051394">
    <property type="entry name" value="Glutamate_Synthase"/>
</dbReference>
<dbReference type="PANTHER" id="PTHR43100:SF1">
    <property type="entry name" value="GLUTAMATE SYNTHASE [NADPH] SMALL CHAIN"/>
    <property type="match status" value="1"/>
</dbReference>
<dbReference type="Gene3D" id="1.10.1060.10">
    <property type="entry name" value="Alpha-helical ferredoxin"/>
    <property type="match status" value="1"/>
</dbReference>
<feature type="domain" description="FAD/NAD(P)-binding" evidence="5">
    <location>
        <begin position="153"/>
        <end position="327"/>
    </location>
</feature>
<keyword evidence="8" id="KW-1185">Reference proteome</keyword>
<organism evidence="7 8">
    <name type="scientific">Paenibacillus alginolyticus</name>
    <dbReference type="NCBI Taxonomy" id="59839"/>
    <lineage>
        <taxon>Bacteria</taxon>
        <taxon>Bacillati</taxon>
        <taxon>Bacillota</taxon>
        <taxon>Bacilli</taxon>
        <taxon>Bacillales</taxon>
        <taxon>Paenibacillaceae</taxon>
        <taxon>Paenibacillus</taxon>
    </lineage>
</organism>
<keyword evidence="3" id="KW-0314">Glutamate biosynthesis</keyword>
<keyword evidence="2" id="KW-0560">Oxidoreductase</keyword>
<dbReference type="RefSeq" id="WP_029194535.1">
    <property type="nucleotide sequence ID" value="NZ_JAMDMW010000066.1"/>
</dbReference>
<protein>
    <submittedName>
        <fullName evidence="7">Glutamate synthase subunit beta</fullName>
    </submittedName>
</protein>
<evidence type="ECO:0000256" key="3">
    <source>
        <dbReference type="ARBA" id="ARBA00023164"/>
    </source>
</evidence>
<comment type="pathway">
    <text evidence="4">Amino-acid biosynthesis.</text>
</comment>
<evidence type="ECO:0000259" key="6">
    <source>
        <dbReference type="Pfam" id="PF14691"/>
    </source>
</evidence>
<evidence type="ECO:0000313" key="8">
    <source>
        <dbReference type="Proteomes" id="UP001527099"/>
    </source>
</evidence>
<dbReference type="InterPro" id="IPR009051">
    <property type="entry name" value="Helical_ferredxn"/>
</dbReference>
<dbReference type="Pfam" id="PF07992">
    <property type="entry name" value="Pyr_redox_2"/>
    <property type="match status" value="2"/>
</dbReference>
<sequence>MGKPTGFIEHRREVATEAAPLVRIGHWKEFATPLTEDKLQTQGSRCMDCGIPFCHTGALISGMAAGCPVNNLIPEWNDLVYRGQWKEALDRLHKTNNFPEFTGRVCPAPCEGSCTVGLKDTPVTIKSIEKAIIDKGFDEGWITPEPPEVRTGKKVAVVGSGPSGLAAAAQLNKAGHWVTVFERADRVGGLLMYGIPNMKLDKKYVQRRVDLLEAEGITFVTGAHVGVNYPIEKLQEEFDAIVLCGGATKGRDLPIEGRELGGVHLAMEFLSKNTKSLLDSEHADGAFISAEGKDVIVIGGGDTGTDCVGTSLRHKAKSVTQFEIMPKSPDTRPANNPWPEWPKVHKVDYGQQEAAAVQGEDPRQYLINTKKFVGDENGNLKELHTVLIEWQKNEKGGFVPVEVPGSEKVYPAQLVLIAMGFTGPENTVLDQLGVVKDERSNAKADYGKFATSVDGVFAAGDMRRGQSLVVWAINEGRAAAREVDRYLMGSSNLP</sequence>